<proteinExistence type="predicted"/>
<gene>
    <name evidence="2" type="ORF">NTEN_LOCUS11756</name>
</gene>
<dbReference type="AlphaFoldDB" id="A0A6H5GYI0"/>
<evidence type="ECO:0000256" key="1">
    <source>
        <dbReference type="SAM" id="MobiDB-lite"/>
    </source>
</evidence>
<accession>A0A6H5GYI0</accession>
<protein>
    <submittedName>
        <fullName evidence="2">Uncharacterized protein</fullName>
    </submittedName>
</protein>
<feature type="region of interest" description="Disordered" evidence="1">
    <location>
        <begin position="80"/>
        <end position="105"/>
    </location>
</feature>
<dbReference type="EMBL" id="CADCXU010017525">
    <property type="protein sequence ID" value="CAB0006279.1"/>
    <property type="molecule type" value="Genomic_DNA"/>
</dbReference>
<evidence type="ECO:0000313" key="3">
    <source>
        <dbReference type="Proteomes" id="UP000479000"/>
    </source>
</evidence>
<reference evidence="2 3" key="1">
    <citation type="submission" date="2020-02" db="EMBL/GenBank/DDBJ databases">
        <authorList>
            <person name="Ferguson B K."/>
        </authorList>
    </citation>
    <scope>NUCLEOTIDE SEQUENCE [LARGE SCALE GENOMIC DNA]</scope>
</reference>
<sequence length="124" mass="13436">MFDIRGFAVLSWIRYGDLSQRKQCAPIWVFLISRVNSTGCEASDHAKNRIEQETSGWQHSGGHSGFIRPAESPVVGEQGWKIGVGAHPPADAQQSAHARAEDLTSDSGSALTSEIIRAQAIATY</sequence>
<keyword evidence="3" id="KW-1185">Reference proteome</keyword>
<feature type="region of interest" description="Disordered" evidence="1">
    <location>
        <begin position="51"/>
        <end position="70"/>
    </location>
</feature>
<dbReference type="Proteomes" id="UP000479000">
    <property type="component" value="Unassembled WGS sequence"/>
</dbReference>
<name>A0A6H5GYI0_9HEMI</name>
<organism evidence="2 3">
    <name type="scientific">Nesidiocoris tenuis</name>
    <dbReference type="NCBI Taxonomy" id="355587"/>
    <lineage>
        <taxon>Eukaryota</taxon>
        <taxon>Metazoa</taxon>
        <taxon>Ecdysozoa</taxon>
        <taxon>Arthropoda</taxon>
        <taxon>Hexapoda</taxon>
        <taxon>Insecta</taxon>
        <taxon>Pterygota</taxon>
        <taxon>Neoptera</taxon>
        <taxon>Paraneoptera</taxon>
        <taxon>Hemiptera</taxon>
        <taxon>Heteroptera</taxon>
        <taxon>Panheteroptera</taxon>
        <taxon>Cimicomorpha</taxon>
        <taxon>Miridae</taxon>
        <taxon>Dicyphina</taxon>
        <taxon>Nesidiocoris</taxon>
    </lineage>
</organism>
<evidence type="ECO:0000313" key="2">
    <source>
        <dbReference type="EMBL" id="CAB0006279.1"/>
    </source>
</evidence>